<comment type="similarity">
    <text evidence="2">Belongs to the HOP2 family.</text>
</comment>
<dbReference type="GO" id="GO:0120231">
    <property type="term" value="C:DNA recombinase auxiliary factor complex"/>
    <property type="evidence" value="ECO:0007669"/>
    <property type="project" value="TreeGrafter"/>
</dbReference>
<dbReference type="GO" id="GO:0003690">
    <property type="term" value="F:double-stranded DNA binding"/>
    <property type="evidence" value="ECO:0007669"/>
    <property type="project" value="TreeGrafter"/>
</dbReference>
<evidence type="ECO:0000256" key="1">
    <source>
        <dbReference type="ARBA" id="ARBA00004123"/>
    </source>
</evidence>
<feature type="domain" description="Homologous-pairing protein 2 winged helix" evidence="8">
    <location>
        <begin position="118"/>
        <end position="178"/>
    </location>
</feature>
<protein>
    <recommendedName>
        <fullName evidence="8">Homologous-pairing protein 2 winged helix domain-containing protein</fullName>
    </recommendedName>
</protein>
<dbReference type="GeneID" id="20083967"/>
<evidence type="ECO:0000256" key="5">
    <source>
        <dbReference type="ARBA" id="ARBA00023254"/>
    </source>
</evidence>
<dbReference type="EMBL" id="KI913963">
    <property type="protein sequence ID" value="ETW01362.1"/>
    <property type="molecule type" value="Genomic_DNA"/>
</dbReference>
<name>A0A024U658_9STRA</name>
<dbReference type="PANTHER" id="PTHR15938:SF0">
    <property type="entry name" value="HOMOLOGOUS-PAIRING PROTEIN 2 HOMOLOG"/>
    <property type="match status" value="1"/>
</dbReference>
<feature type="region of interest" description="Disordered" evidence="7">
    <location>
        <begin position="1"/>
        <end position="112"/>
    </location>
</feature>
<dbReference type="VEuPathDB" id="FungiDB:H310_06917"/>
<dbReference type="RefSeq" id="XP_008870360.1">
    <property type="nucleotide sequence ID" value="XM_008872138.1"/>
</dbReference>
<reference evidence="9" key="1">
    <citation type="submission" date="2013-12" db="EMBL/GenBank/DDBJ databases">
        <title>The Genome Sequence of Aphanomyces invadans NJM9701.</title>
        <authorList>
            <consortium name="The Broad Institute Genomics Platform"/>
            <person name="Russ C."/>
            <person name="Tyler B."/>
            <person name="van West P."/>
            <person name="Dieguez-Uribeondo J."/>
            <person name="Young S.K."/>
            <person name="Zeng Q."/>
            <person name="Gargeya S."/>
            <person name="Fitzgerald M."/>
            <person name="Abouelleil A."/>
            <person name="Alvarado L."/>
            <person name="Chapman S.B."/>
            <person name="Gainer-Dewar J."/>
            <person name="Goldberg J."/>
            <person name="Griggs A."/>
            <person name="Gujja S."/>
            <person name="Hansen M."/>
            <person name="Howarth C."/>
            <person name="Imamovic A."/>
            <person name="Ireland A."/>
            <person name="Larimer J."/>
            <person name="McCowan C."/>
            <person name="Murphy C."/>
            <person name="Pearson M."/>
            <person name="Poon T.W."/>
            <person name="Priest M."/>
            <person name="Roberts A."/>
            <person name="Saif S."/>
            <person name="Shea T."/>
            <person name="Sykes S."/>
            <person name="Wortman J."/>
            <person name="Nusbaum C."/>
            <person name="Birren B."/>
        </authorList>
    </citation>
    <scope>NUCLEOTIDE SEQUENCE [LARGE SCALE GENOMIC DNA]</scope>
    <source>
        <strain evidence="9">NJM9701</strain>
    </source>
</reference>
<keyword evidence="6" id="KW-0175">Coiled coil</keyword>
<feature type="compositionally biased region" description="Acidic residues" evidence="7">
    <location>
        <begin position="44"/>
        <end position="54"/>
    </location>
</feature>
<dbReference type="GO" id="GO:0120230">
    <property type="term" value="F:recombinase activator activity"/>
    <property type="evidence" value="ECO:0007669"/>
    <property type="project" value="TreeGrafter"/>
</dbReference>
<accession>A0A024U658</accession>
<feature type="compositionally biased region" description="Low complexity" evidence="7">
    <location>
        <begin position="62"/>
        <end position="76"/>
    </location>
</feature>
<keyword evidence="5" id="KW-0469">Meiosis</keyword>
<keyword evidence="4" id="KW-0539">Nucleus</keyword>
<evidence type="ECO:0000256" key="6">
    <source>
        <dbReference type="SAM" id="Coils"/>
    </source>
</evidence>
<evidence type="ECO:0000256" key="4">
    <source>
        <dbReference type="ARBA" id="ARBA00023242"/>
    </source>
</evidence>
<feature type="compositionally biased region" description="Basic and acidic residues" evidence="7">
    <location>
        <begin position="77"/>
        <end position="97"/>
    </location>
</feature>
<organism evidence="9">
    <name type="scientific">Aphanomyces invadans</name>
    <dbReference type="NCBI Taxonomy" id="157072"/>
    <lineage>
        <taxon>Eukaryota</taxon>
        <taxon>Sar</taxon>
        <taxon>Stramenopiles</taxon>
        <taxon>Oomycota</taxon>
        <taxon>Saprolegniomycetes</taxon>
        <taxon>Saprolegniales</taxon>
        <taxon>Verrucalvaceae</taxon>
        <taxon>Aphanomyces</taxon>
    </lineage>
</organism>
<dbReference type="GO" id="GO:0000709">
    <property type="term" value="P:meiotic joint molecule formation"/>
    <property type="evidence" value="ECO:0007669"/>
    <property type="project" value="TreeGrafter"/>
</dbReference>
<evidence type="ECO:0000313" key="9">
    <source>
        <dbReference type="EMBL" id="ETW01362.1"/>
    </source>
</evidence>
<sequence>MSGISEDDFDLESDEDFEPASPPPPIKNVTRTPASKKRLKKDESDEYDSEDSELEPVKKTPKATPKSTPKVKAQVESPKKVESKVKEAKAKDIKPKEMANSTAGKDDKPKEILNQTQASEEVAKYMRQTNRPYSVLNVFENLHRRIGKTMLQKILDVLVEKGEINVKTYGKSQIYYYNQAKLPRPSPEALAHIEDQITAASDEVASLEKELKDHEAILHGLNSQLSDAELSVTLESLEAQNATLQAKLQEMDKRPSVVVDPGAKAALTKSFTKYRVLCTTLRLASNKAGNGLSRRSGSSVSASSWMLLIKLPMAWRRSAKTYWTYAASRRTRVLESRRFQFSIRKDEALKL</sequence>
<dbReference type="GO" id="GO:0010774">
    <property type="term" value="P:meiotic strand invasion involved in reciprocal meiotic recombination"/>
    <property type="evidence" value="ECO:0007669"/>
    <property type="project" value="TreeGrafter"/>
</dbReference>
<dbReference type="GO" id="GO:0007129">
    <property type="term" value="P:homologous chromosome pairing at meiosis"/>
    <property type="evidence" value="ECO:0007669"/>
    <property type="project" value="TreeGrafter"/>
</dbReference>
<dbReference type="InterPro" id="IPR036388">
    <property type="entry name" value="WH-like_DNA-bd_sf"/>
</dbReference>
<dbReference type="OrthoDB" id="272266at2759"/>
<feature type="compositionally biased region" description="Acidic residues" evidence="7">
    <location>
        <begin position="1"/>
        <end position="18"/>
    </location>
</feature>
<evidence type="ECO:0000256" key="2">
    <source>
        <dbReference type="ARBA" id="ARBA00007922"/>
    </source>
</evidence>
<feature type="coiled-coil region" evidence="6">
    <location>
        <begin position="190"/>
        <end position="254"/>
    </location>
</feature>
<keyword evidence="3" id="KW-0233">DNA recombination</keyword>
<dbReference type="Pfam" id="PF07106">
    <property type="entry name" value="WHD_TBPIP"/>
    <property type="match status" value="1"/>
</dbReference>
<evidence type="ECO:0000256" key="3">
    <source>
        <dbReference type="ARBA" id="ARBA00023172"/>
    </source>
</evidence>
<dbReference type="GO" id="GO:0000794">
    <property type="term" value="C:condensed nuclear chromosome"/>
    <property type="evidence" value="ECO:0007669"/>
    <property type="project" value="TreeGrafter"/>
</dbReference>
<dbReference type="PANTHER" id="PTHR15938">
    <property type="entry name" value="TBP-1 INTERACTING PROTEIN"/>
    <property type="match status" value="1"/>
</dbReference>
<dbReference type="eggNOG" id="KOG4603">
    <property type="taxonomic scope" value="Eukaryota"/>
</dbReference>
<evidence type="ECO:0000256" key="7">
    <source>
        <dbReference type="SAM" id="MobiDB-lite"/>
    </source>
</evidence>
<dbReference type="AlphaFoldDB" id="A0A024U658"/>
<dbReference type="Gene3D" id="1.10.10.10">
    <property type="entry name" value="Winged helix-like DNA-binding domain superfamily/Winged helix DNA-binding domain"/>
    <property type="match status" value="1"/>
</dbReference>
<comment type="subcellular location">
    <subcellularLocation>
        <location evidence="1">Nucleus</location>
    </subcellularLocation>
</comment>
<dbReference type="InterPro" id="IPR010776">
    <property type="entry name" value="Hop2_WH_dom"/>
</dbReference>
<dbReference type="STRING" id="157072.A0A024U658"/>
<evidence type="ECO:0000259" key="8">
    <source>
        <dbReference type="Pfam" id="PF07106"/>
    </source>
</evidence>
<proteinExistence type="inferred from homology"/>
<gene>
    <name evidence="9" type="ORF">H310_06917</name>
</gene>